<evidence type="ECO:0000313" key="3">
    <source>
        <dbReference type="Proteomes" id="UP000284842"/>
    </source>
</evidence>
<evidence type="ECO:0000259" key="1">
    <source>
        <dbReference type="Pfam" id="PF01926"/>
    </source>
</evidence>
<dbReference type="Pfam" id="PF01926">
    <property type="entry name" value="MMR_HSR1"/>
    <property type="match status" value="1"/>
</dbReference>
<dbReference type="Proteomes" id="UP000284842">
    <property type="component" value="Unassembled WGS sequence"/>
</dbReference>
<dbReference type="GO" id="GO:0005525">
    <property type="term" value="F:GTP binding"/>
    <property type="evidence" value="ECO:0007669"/>
    <property type="project" value="InterPro"/>
</dbReference>
<accession>A0A409WQ78</accession>
<dbReference type="EMBL" id="NHTK01005346">
    <property type="protein sequence ID" value="PPQ80653.1"/>
    <property type="molecule type" value="Genomic_DNA"/>
</dbReference>
<dbReference type="InterPro" id="IPR027417">
    <property type="entry name" value="P-loop_NTPase"/>
</dbReference>
<dbReference type="CDD" id="cd00882">
    <property type="entry name" value="Ras_like_GTPase"/>
    <property type="match status" value="1"/>
</dbReference>
<name>A0A409WQ78_9AGAR</name>
<reference evidence="2 3" key="1">
    <citation type="journal article" date="2018" name="Evol. Lett.">
        <title>Horizontal gene cluster transfer increased hallucinogenic mushroom diversity.</title>
        <authorList>
            <person name="Reynolds H.T."/>
            <person name="Vijayakumar V."/>
            <person name="Gluck-Thaler E."/>
            <person name="Korotkin H.B."/>
            <person name="Matheny P.B."/>
            <person name="Slot J.C."/>
        </authorList>
    </citation>
    <scope>NUCLEOTIDE SEQUENCE [LARGE SCALE GENOMIC DNA]</scope>
    <source>
        <strain evidence="2 3">2629</strain>
    </source>
</reference>
<dbReference type="STRING" id="181874.A0A409WQ78"/>
<dbReference type="InterPro" id="IPR059179">
    <property type="entry name" value="MLKL-like_MCAfunc"/>
</dbReference>
<dbReference type="OrthoDB" id="8954335at2759"/>
<proteinExistence type="predicted"/>
<gene>
    <name evidence="2" type="ORF">CVT24_011717</name>
</gene>
<feature type="domain" description="G" evidence="1">
    <location>
        <begin position="59"/>
        <end position="117"/>
    </location>
</feature>
<sequence length="588" mass="65795">MMQLPPPTKSSQAADPATHGWGALQGQALAGVATPSAEYEMVFTDEPESEEVSQPDIVILVMGPTGAGKSSFINHLVGEERAKVGHGLVSCTYQIDVIRYVSKDGAPVVLIDTPGFNDTNVTDFAILVLITDWLTATYKQKVTLSGVLYFHRITDNRMTGPLLHNLEMFKSMVGEKAFFNVSLVTTMWDAVTESMATVHEQQLRTQYWKGMIRNGSRVRRHDNTPESALKIISEFRACPNPTSLLVQHEIVDLNKSLPETTVGRRFKKWLEGLIHRFKRNIVKLWWVKASPEMIMKEKVQLDDAEQLNKTNWIQELRRPSTPSTITSASCSSITIEEPEGEVPPSPVLPLPPRSSVINYSSHDILQSTIFWLRHANSLATLGPVPGLRELVNLALVVATAVEKYWACEDSLVLLSQNVSWFILGITDHASKYHISDELISFVASFTRDLERVQGLIQDALRQPGLKRYMLSDKEKQLVETCNQAILNSTQMLQIRIGLQNHQAIQMMGDRLLSVLHNGFGQLADKLDRHMFERSNTLLQVPPTQVHVSHSQAYEDWQASDDAPPPPSPVLCCLHPPTPGHLVTRRNTI</sequence>
<dbReference type="InParanoid" id="A0A409WQ78"/>
<dbReference type="AlphaFoldDB" id="A0A409WQ78"/>
<protein>
    <recommendedName>
        <fullName evidence="1">G domain-containing protein</fullName>
    </recommendedName>
</protein>
<comment type="caution">
    <text evidence="2">The sequence shown here is derived from an EMBL/GenBank/DDBJ whole genome shotgun (WGS) entry which is preliminary data.</text>
</comment>
<dbReference type="SUPFAM" id="SSF52540">
    <property type="entry name" value="P-loop containing nucleoside triphosphate hydrolases"/>
    <property type="match status" value="1"/>
</dbReference>
<keyword evidence="3" id="KW-1185">Reference proteome</keyword>
<organism evidence="2 3">
    <name type="scientific">Panaeolus cyanescens</name>
    <dbReference type="NCBI Taxonomy" id="181874"/>
    <lineage>
        <taxon>Eukaryota</taxon>
        <taxon>Fungi</taxon>
        <taxon>Dikarya</taxon>
        <taxon>Basidiomycota</taxon>
        <taxon>Agaricomycotina</taxon>
        <taxon>Agaricomycetes</taxon>
        <taxon>Agaricomycetidae</taxon>
        <taxon>Agaricales</taxon>
        <taxon>Agaricineae</taxon>
        <taxon>Galeropsidaceae</taxon>
        <taxon>Panaeolus</taxon>
    </lineage>
</organism>
<dbReference type="CDD" id="cd21037">
    <property type="entry name" value="MLKL_NTD"/>
    <property type="match status" value="1"/>
</dbReference>
<evidence type="ECO:0000313" key="2">
    <source>
        <dbReference type="EMBL" id="PPQ80653.1"/>
    </source>
</evidence>
<dbReference type="InterPro" id="IPR006073">
    <property type="entry name" value="GTP-bd"/>
</dbReference>
<dbReference type="Gene3D" id="3.40.50.300">
    <property type="entry name" value="P-loop containing nucleotide triphosphate hydrolases"/>
    <property type="match status" value="1"/>
</dbReference>